<feature type="transmembrane region" description="Helical" evidence="7">
    <location>
        <begin position="370"/>
        <end position="389"/>
    </location>
</feature>
<feature type="transmembrane region" description="Helical" evidence="7">
    <location>
        <begin position="337"/>
        <end position="358"/>
    </location>
</feature>
<sequence length="536" mass="57982">MATTTTTTARTAGGSEDGEHVIPDPGWRGSRTMVMVVLIIAFVTDAIFWGIVLPVLPFSLIDRVHVKPEDVQKIVSQALSIFSAAGVIACPILGIVSDRFGSRKLPFMLGLICLLVATILLATATTVAQIMVARLLQGLSAASVWVAGLAMLQDAVGGDRLGSALGTCFAWVTFGELIAPPAGGIIYRKFGYWAVWQVCSVLIVIDLIARLLLREPKTPRYGPSKDTNTSSASYGSIAGESQHRIAPSNGAAPQETQPLLLPSAQYECDSDDEGDDEPRSKETWFERVWPIAKLHRTSRFNAALLNGFAQALVISAIESTMPLHVHRIFGFDSLQAGLLFLPLVLPGVVLGPILGNLADTKGARYVTMRGFMFLAPGLAFFRLPGSKWFDDLFPSSWTQVPVYSTFPYLSPSVALFCFLLFFVGFGYPAISSPSLLESSQAVEDYQIEHGNDVFGPRGPWASVYAMNNVVFFAGLTVGPLCGYLVDIIGFGNMTIILAIFCLGMAVSCATFLPSVRPTPKPRQRRRRQGQTTSPVH</sequence>
<reference evidence="9" key="1">
    <citation type="submission" date="2016-04" db="EMBL/GenBank/DDBJ databases">
        <authorList>
            <person name="Nguyen H.D."/>
            <person name="Samba Siva P."/>
            <person name="Cullis J."/>
            <person name="Levesque C.A."/>
            <person name="Hambleton S."/>
        </authorList>
    </citation>
    <scope>NUCLEOTIDE SEQUENCE</scope>
    <source>
        <strain evidence="9">DAOMC 236416</strain>
    </source>
</reference>
<dbReference type="PANTHER" id="PTHR23506">
    <property type="entry name" value="GH10249P"/>
    <property type="match status" value="1"/>
</dbReference>
<keyword evidence="2" id="KW-0813">Transport</keyword>
<feature type="transmembrane region" description="Helical" evidence="7">
    <location>
        <begin position="495"/>
        <end position="515"/>
    </location>
</feature>
<dbReference type="PANTHER" id="PTHR23506:SF23">
    <property type="entry name" value="GH10249P"/>
    <property type="match status" value="1"/>
</dbReference>
<feature type="transmembrane region" description="Helical" evidence="7">
    <location>
        <begin position="134"/>
        <end position="152"/>
    </location>
</feature>
<dbReference type="Proteomes" id="UP000077521">
    <property type="component" value="Unassembled WGS sequence"/>
</dbReference>
<dbReference type="GO" id="GO:0022857">
    <property type="term" value="F:transmembrane transporter activity"/>
    <property type="evidence" value="ECO:0007669"/>
    <property type="project" value="InterPro"/>
</dbReference>
<feature type="domain" description="Major facilitator superfamily (MFS) profile" evidence="8">
    <location>
        <begin position="34"/>
        <end position="516"/>
    </location>
</feature>
<dbReference type="Gene3D" id="1.20.1250.20">
    <property type="entry name" value="MFS general substrate transporter like domains"/>
    <property type="match status" value="2"/>
</dbReference>
<dbReference type="InterPro" id="IPR050930">
    <property type="entry name" value="MFS_Vesicular_Transporter"/>
</dbReference>
<dbReference type="InterPro" id="IPR020846">
    <property type="entry name" value="MFS_dom"/>
</dbReference>
<evidence type="ECO:0000259" key="8">
    <source>
        <dbReference type="PROSITE" id="PS50850"/>
    </source>
</evidence>
<comment type="subcellular location">
    <subcellularLocation>
        <location evidence="1">Membrane</location>
        <topology evidence="1">Multi-pass membrane protein</topology>
    </subcellularLocation>
</comment>
<evidence type="ECO:0000256" key="6">
    <source>
        <dbReference type="SAM" id="MobiDB-lite"/>
    </source>
</evidence>
<feature type="compositionally biased region" description="Basic residues" evidence="6">
    <location>
        <begin position="519"/>
        <end position="528"/>
    </location>
</feature>
<feature type="transmembrane region" description="Helical" evidence="7">
    <location>
        <begin position="193"/>
        <end position="213"/>
    </location>
</feature>
<dbReference type="Pfam" id="PF07690">
    <property type="entry name" value="MFS_1"/>
    <property type="match status" value="1"/>
</dbReference>
<organism evidence="9 10">
    <name type="scientific">Tilletia indica</name>
    <dbReference type="NCBI Taxonomy" id="43049"/>
    <lineage>
        <taxon>Eukaryota</taxon>
        <taxon>Fungi</taxon>
        <taxon>Dikarya</taxon>
        <taxon>Basidiomycota</taxon>
        <taxon>Ustilaginomycotina</taxon>
        <taxon>Exobasidiomycetes</taxon>
        <taxon>Tilletiales</taxon>
        <taxon>Tilletiaceae</taxon>
        <taxon>Tilletia</taxon>
    </lineage>
</organism>
<dbReference type="InterPro" id="IPR036259">
    <property type="entry name" value="MFS_trans_sf"/>
</dbReference>
<dbReference type="CDD" id="cd17325">
    <property type="entry name" value="MFS_MdtG_SLC18_like"/>
    <property type="match status" value="1"/>
</dbReference>
<feature type="transmembrane region" description="Helical" evidence="7">
    <location>
        <begin position="300"/>
        <end position="317"/>
    </location>
</feature>
<evidence type="ECO:0000256" key="5">
    <source>
        <dbReference type="ARBA" id="ARBA00023136"/>
    </source>
</evidence>
<feature type="transmembrane region" description="Helical" evidence="7">
    <location>
        <begin position="33"/>
        <end position="54"/>
    </location>
</feature>
<dbReference type="GO" id="GO:0016020">
    <property type="term" value="C:membrane"/>
    <property type="evidence" value="ECO:0007669"/>
    <property type="project" value="UniProtKB-SubCell"/>
</dbReference>
<name>A0A177TV04_9BASI</name>
<feature type="compositionally biased region" description="Low complexity" evidence="6">
    <location>
        <begin position="1"/>
        <end position="12"/>
    </location>
</feature>
<evidence type="ECO:0000313" key="9">
    <source>
        <dbReference type="EMBL" id="KAE8259056.1"/>
    </source>
</evidence>
<gene>
    <name evidence="9" type="ORF">A4X13_0g1273</name>
</gene>
<dbReference type="InterPro" id="IPR011701">
    <property type="entry name" value="MFS"/>
</dbReference>
<keyword evidence="3 7" id="KW-0812">Transmembrane</keyword>
<proteinExistence type="predicted"/>
<feature type="region of interest" description="Disordered" evidence="6">
    <location>
        <begin position="1"/>
        <end position="24"/>
    </location>
</feature>
<feature type="region of interest" description="Disordered" evidence="6">
    <location>
        <begin position="517"/>
        <end position="536"/>
    </location>
</feature>
<evidence type="ECO:0000256" key="2">
    <source>
        <dbReference type="ARBA" id="ARBA00022448"/>
    </source>
</evidence>
<evidence type="ECO:0000256" key="7">
    <source>
        <dbReference type="SAM" id="Phobius"/>
    </source>
</evidence>
<dbReference type="AlphaFoldDB" id="A0A177TV04"/>
<reference evidence="9" key="2">
    <citation type="journal article" date="2019" name="IMA Fungus">
        <title>Genome sequencing and comparison of five Tilletia species to identify candidate genes for the detection of regulated species infecting wheat.</title>
        <authorList>
            <person name="Nguyen H.D.T."/>
            <person name="Sultana T."/>
            <person name="Kesanakurti P."/>
            <person name="Hambleton S."/>
        </authorList>
    </citation>
    <scope>NUCLEOTIDE SEQUENCE</scope>
    <source>
        <strain evidence="9">DAOMC 236416</strain>
    </source>
</reference>
<evidence type="ECO:0000256" key="4">
    <source>
        <dbReference type="ARBA" id="ARBA00022989"/>
    </source>
</evidence>
<accession>A0A177TV04</accession>
<evidence type="ECO:0000256" key="1">
    <source>
        <dbReference type="ARBA" id="ARBA00004141"/>
    </source>
</evidence>
<dbReference type="EMBL" id="LWDF02000048">
    <property type="protein sequence ID" value="KAE8259056.1"/>
    <property type="molecule type" value="Genomic_DNA"/>
</dbReference>
<evidence type="ECO:0000256" key="3">
    <source>
        <dbReference type="ARBA" id="ARBA00022692"/>
    </source>
</evidence>
<keyword evidence="5 7" id="KW-0472">Membrane</keyword>
<feature type="transmembrane region" description="Helical" evidence="7">
    <location>
        <begin position="409"/>
        <end position="430"/>
    </location>
</feature>
<keyword evidence="10" id="KW-1185">Reference proteome</keyword>
<feature type="transmembrane region" description="Helical" evidence="7">
    <location>
        <begin position="164"/>
        <end position="187"/>
    </location>
</feature>
<feature type="transmembrane region" description="Helical" evidence="7">
    <location>
        <begin position="469"/>
        <end position="489"/>
    </location>
</feature>
<keyword evidence="4 7" id="KW-1133">Transmembrane helix</keyword>
<dbReference type="PROSITE" id="PS50850">
    <property type="entry name" value="MFS"/>
    <property type="match status" value="1"/>
</dbReference>
<dbReference type="SUPFAM" id="SSF103473">
    <property type="entry name" value="MFS general substrate transporter"/>
    <property type="match status" value="1"/>
</dbReference>
<protein>
    <recommendedName>
        <fullName evidence="8">Major facilitator superfamily (MFS) profile domain-containing protein</fullName>
    </recommendedName>
</protein>
<evidence type="ECO:0000313" key="10">
    <source>
        <dbReference type="Proteomes" id="UP000077521"/>
    </source>
</evidence>
<feature type="transmembrane region" description="Helical" evidence="7">
    <location>
        <begin position="108"/>
        <end position="128"/>
    </location>
</feature>
<comment type="caution">
    <text evidence="9">The sequence shown here is derived from an EMBL/GenBank/DDBJ whole genome shotgun (WGS) entry which is preliminary data.</text>
</comment>
<feature type="transmembrane region" description="Helical" evidence="7">
    <location>
        <begin position="74"/>
        <end position="96"/>
    </location>
</feature>